<organism evidence="2">
    <name type="scientific">Eremomyces bilateralis CBS 781.70</name>
    <dbReference type="NCBI Taxonomy" id="1392243"/>
    <lineage>
        <taxon>Eukaryota</taxon>
        <taxon>Fungi</taxon>
        <taxon>Dikarya</taxon>
        <taxon>Ascomycota</taxon>
        <taxon>Pezizomycotina</taxon>
        <taxon>Dothideomycetes</taxon>
        <taxon>Dothideomycetes incertae sedis</taxon>
        <taxon>Eremomycetales</taxon>
        <taxon>Eremomycetaceae</taxon>
        <taxon>Eremomyces</taxon>
    </lineage>
</organism>
<dbReference type="Proteomes" id="UP000504638">
    <property type="component" value="Unplaced"/>
</dbReference>
<protein>
    <submittedName>
        <fullName evidence="2 4">Uncharacterized protein</fullName>
    </submittedName>
</protein>
<evidence type="ECO:0000313" key="3">
    <source>
        <dbReference type="Proteomes" id="UP000504638"/>
    </source>
</evidence>
<accession>A0A6G1FVU5</accession>
<dbReference type="AlphaFoldDB" id="A0A6G1FVU5"/>
<dbReference type="GeneID" id="54420636"/>
<dbReference type="EMBL" id="ML975170">
    <property type="protein sequence ID" value="KAF1809791.1"/>
    <property type="molecule type" value="Genomic_DNA"/>
</dbReference>
<reference evidence="2 4" key="1">
    <citation type="submission" date="2020-01" db="EMBL/GenBank/DDBJ databases">
        <authorList>
            <consortium name="DOE Joint Genome Institute"/>
            <person name="Haridas S."/>
            <person name="Albert R."/>
            <person name="Binder M."/>
            <person name="Bloem J."/>
            <person name="Labutti K."/>
            <person name="Salamov A."/>
            <person name="Andreopoulos B."/>
            <person name="Baker S.E."/>
            <person name="Barry K."/>
            <person name="Bills G."/>
            <person name="Bluhm B.H."/>
            <person name="Cannon C."/>
            <person name="Castanera R."/>
            <person name="Culley D.E."/>
            <person name="Daum C."/>
            <person name="Ezra D."/>
            <person name="Gonzalez J.B."/>
            <person name="Henrissat B."/>
            <person name="Kuo A."/>
            <person name="Liang C."/>
            <person name="Lipzen A."/>
            <person name="Lutzoni F."/>
            <person name="Magnuson J."/>
            <person name="Mondo S."/>
            <person name="Nolan M."/>
            <person name="Ohm R."/>
            <person name="Pangilinan J."/>
            <person name="Park H.-J."/>
            <person name="Ramirez L."/>
            <person name="Alfaro M."/>
            <person name="Sun H."/>
            <person name="Tritt A."/>
            <person name="Yoshinaga Y."/>
            <person name="Zwiers L.-H."/>
            <person name="Turgeon B.G."/>
            <person name="Goodwin S.B."/>
            <person name="Spatafora J.W."/>
            <person name="Crous P.W."/>
            <person name="Grigoriev I.V."/>
        </authorList>
    </citation>
    <scope>NUCLEOTIDE SEQUENCE</scope>
    <source>
        <strain evidence="2 4">CBS 781.70</strain>
    </source>
</reference>
<feature type="compositionally biased region" description="Polar residues" evidence="1">
    <location>
        <begin position="118"/>
        <end position="133"/>
    </location>
</feature>
<feature type="compositionally biased region" description="Low complexity" evidence="1">
    <location>
        <begin position="15"/>
        <end position="35"/>
    </location>
</feature>
<reference evidence="4" key="2">
    <citation type="submission" date="2020-04" db="EMBL/GenBank/DDBJ databases">
        <authorList>
            <consortium name="NCBI Genome Project"/>
        </authorList>
    </citation>
    <scope>NUCLEOTIDE SEQUENCE</scope>
    <source>
        <strain evidence="4">CBS 781.70</strain>
    </source>
</reference>
<gene>
    <name evidence="2 4" type="ORF">P152DRAFT_461177</name>
</gene>
<proteinExistence type="predicted"/>
<dbReference type="RefSeq" id="XP_033531422.1">
    <property type="nucleotide sequence ID" value="XM_033680066.1"/>
</dbReference>
<keyword evidence="3" id="KW-1185">Reference proteome</keyword>
<feature type="region of interest" description="Disordered" evidence="1">
    <location>
        <begin position="1"/>
        <end position="228"/>
    </location>
</feature>
<feature type="compositionally biased region" description="Polar residues" evidence="1">
    <location>
        <begin position="156"/>
        <end position="216"/>
    </location>
</feature>
<evidence type="ECO:0000256" key="1">
    <source>
        <dbReference type="SAM" id="MobiDB-lite"/>
    </source>
</evidence>
<name>A0A6G1FVU5_9PEZI</name>
<feature type="compositionally biased region" description="Low complexity" evidence="1">
    <location>
        <begin position="146"/>
        <end position="155"/>
    </location>
</feature>
<evidence type="ECO:0000313" key="4">
    <source>
        <dbReference type="RefSeq" id="XP_033531422.1"/>
    </source>
</evidence>
<evidence type="ECO:0000313" key="2">
    <source>
        <dbReference type="EMBL" id="KAF1809791.1"/>
    </source>
</evidence>
<reference evidence="4" key="3">
    <citation type="submission" date="2025-04" db="UniProtKB">
        <authorList>
            <consortium name="RefSeq"/>
        </authorList>
    </citation>
    <scope>IDENTIFICATION</scope>
    <source>
        <strain evidence="4">CBS 781.70</strain>
    </source>
</reference>
<sequence length="228" mass="24403">MSGPSASPAHRAHSNRVNNNSSSSSSKSSNRDNTSLATPVSKRAAHAQSVPYTRRTTRSLATKPGASPLQELKDTHTQRKPRTAKSISVEPDASQENANRANGVLVKAAESPPHEASPTPSERPTTRFAQQQLLRKAFPNRHKSLEPLSEPLSSPQTPNTPSSILHGTFFSSPSVVANSGNSPQSPSVVANNINITPIQQSDSPTPNKRNNVNSPESTEKSAHKILPY</sequence>